<comment type="catalytic activity">
    <reaction evidence="7">
        <text>L-seryl-[protein] + ATP = O-phospho-L-seryl-[protein] + ADP + H(+)</text>
        <dbReference type="Rhea" id="RHEA:17989"/>
        <dbReference type="Rhea" id="RHEA-COMP:9863"/>
        <dbReference type="Rhea" id="RHEA-COMP:11604"/>
        <dbReference type="ChEBI" id="CHEBI:15378"/>
        <dbReference type="ChEBI" id="CHEBI:29999"/>
        <dbReference type="ChEBI" id="CHEBI:30616"/>
        <dbReference type="ChEBI" id="CHEBI:83421"/>
        <dbReference type="ChEBI" id="CHEBI:456216"/>
        <dbReference type="EC" id="2.7.12.2"/>
    </reaction>
</comment>
<reference evidence="12 13" key="2">
    <citation type="submission" date="2021-10" db="EMBL/GenBank/DDBJ databases">
        <authorList>
            <person name="Piombo E."/>
        </authorList>
    </citation>
    <scope>NUCLEOTIDE SEQUENCE [LARGE SCALE GENOMIC DNA]</scope>
</reference>
<evidence type="ECO:0000256" key="2">
    <source>
        <dbReference type="ARBA" id="ARBA00022741"/>
    </source>
</evidence>
<accession>A0A9N9UCX7</accession>
<comment type="catalytic activity">
    <reaction evidence="8">
        <text>L-threonyl-[protein] + ATP = O-phospho-L-threonyl-[protein] + ADP + H(+)</text>
        <dbReference type="Rhea" id="RHEA:46608"/>
        <dbReference type="Rhea" id="RHEA-COMP:11060"/>
        <dbReference type="Rhea" id="RHEA-COMP:11605"/>
        <dbReference type="ChEBI" id="CHEBI:15378"/>
        <dbReference type="ChEBI" id="CHEBI:30013"/>
        <dbReference type="ChEBI" id="CHEBI:30616"/>
        <dbReference type="ChEBI" id="CHEBI:61977"/>
        <dbReference type="ChEBI" id="CHEBI:456216"/>
        <dbReference type="EC" id="2.7.12.2"/>
    </reaction>
</comment>
<dbReference type="GO" id="GO:0005524">
    <property type="term" value="F:ATP binding"/>
    <property type="evidence" value="ECO:0007669"/>
    <property type="project" value="UniProtKB-KW"/>
</dbReference>
<keyword evidence="1" id="KW-0808">Transferase</keyword>
<dbReference type="PROSITE" id="PS50011">
    <property type="entry name" value="PROTEIN_KINASE_DOM"/>
    <property type="match status" value="1"/>
</dbReference>
<feature type="domain" description="Protein kinase" evidence="11">
    <location>
        <begin position="55"/>
        <end position="329"/>
    </location>
</feature>
<reference evidence="13" key="1">
    <citation type="submission" date="2019-06" db="EMBL/GenBank/DDBJ databases">
        <authorList>
            <person name="Broberg M."/>
        </authorList>
    </citation>
    <scope>NUCLEOTIDE SEQUENCE [LARGE SCALE GENOMIC DNA]</scope>
</reference>
<dbReference type="Gene3D" id="1.25.40.10">
    <property type="entry name" value="Tetratricopeptide repeat domain"/>
    <property type="match status" value="1"/>
</dbReference>
<dbReference type="Proteomes" id="UP000754883">
    <property type="component" value="Unassembled WGS sequence"/>
</dbReference>
<protein>
    <recommendedName>
        <fullName evidence="6">mitogen-activated protein kinase kinase</fullName>
        <ecNumber evidence="6">2.7.12.2</ecNumber>
    </recommendedName>
</protein>
<dbReference type="InterPro" id="IPR011009">
    <property type="entry name" value="Kinase-like_dom_sf"/>
</dbReference>
<evidence type="ECO:0000256" key="8">
    <source>
        <dbReference type="ARBA" id="ARBA00049299"/>
    </source>
</evidence>
<evidence type="ECO:0000256" key="6">
    <source>
        <dbReference type="ARBA" id="ARBA00038999"/>
    </source>
</evidence>
<evidence type="ECO:0000256" key="10">
    <source>
        <dbReference type="SAM" id="MobiDB-lite"/>
    </source>
</evidence>
<evidence type="ECO:0000313" key="12">
    <source>
        <dbReference type="EMBL" id="CAG9985108.1"/>
    </source>
</evidence>
<dbReference type="EMBL" id="CABFNO020001394">
    <property type="protein sequence ID" value="CAG9985108.1"/>
    <property type="molecule type" value="Genomic_DNA"/>
</dbReference>
<dbReference type="Gene3D" id="1.10.510.10">
    <property type="entry name" value="Transferase(Phosphotransferase) domain 1"/>
    <property type="match status" value="1"/>
</dbReference>
<keyword evidence="4" id="KW-0067">ATP-binding</keyword>
<evidence type="ECO:0000256" key="7">
    <source>
        <dbReference type="ARBA" id="ARBA00049014"/>
    </source>
</evidence>
<feature type="region of interest" description="Disordered" evidence="10">
    <location>
        <begin position="424"/>
        <end position="448"/>
    </location>
</feature>
<keyword evidence="3" id="KW-0418">Kinase</keyword>
<dbReference type="InterPro" id="IPR000719">
    <property type="entry name" value="Prot_kinase_dom"/>
</dbReference>
<proteinExistence type="inferred from homology"/>
<evidence type="ECO:0000256" key="1">
    <source>
        <dbReference type="ARBA" id="ARBA00022679"/>
    </source>
</evidence>
<dbReference type="PANTHER" id="PTHR48013:SF9">
    <property type="entry name" value="DUAL SPECIFICITY MITOGEN-ACTIVATED PROTEIN KINASE KINASE 5"/>
    <property type="match status" value="1"/>
</dbReference>
<dbReference type="SUPFAM" id="SSF56112">
    <property type="entry name" value="Protein kinase-like (PK-like)"/>
    <property type="match status" value="1"/>
</dbReference>
<dbReference type="AlphaFoldDB" id="A0A9N9UCX7"/>
<keyword evidence="2" id="KW-0547">Nucleotide-binding</keyword>
<dbReference type="OrthoDB" id="10252171at2759"/>
<feature type="region of interest" description="Disordered" evidence="10">
    <location>
        <begin position="397"/>
        <end position="416"/>
    </location>
</feature>
<dbReference type="SMART" id="SM00220">
    <property type="entry name" value="S_TKc"/>
    <property type="match status" value="1"/>
</dbReference>
<dbReference type="EC" id="2.7.12.2" evidence="6"/>
<dbReference type="Pfam" id="PF00069">
    <property type="entry name" value="Pkinase"/>
    <property type="match status" value="1"/>
</dbReference>
<feature type="compositionally biased region" description="Polar residues" evidence="10">
    <location>
        <begin position="433"/>
        <end position="448"/>
    </location>
</feature>
<name>A0A9N9UCX7_9HYPO</name>
<feature type="compositionally biased region" description="Low complexity" evidence="10">
    <location>
        <begin position="1041"/>
        <end position="1055"/>
    </location>
</feature>
<dbReference type="InterPro" id="IPR011990">
    <property type="entry name" value="TPR-like_helical_dom_sf"/>
</dbReference>
<gene>
    <name evidence="12" type="ORF">CBYS24578_00006781</name>
</gene>
<comment type="similarity">
    <text evidence="5">Belongs to the protein kinase superfamily. STE Ser/Thr protein kinase family. MAP kinase kinase subfamily.</text>
</comment>
<dbReference type="GO" id="GO:0004708">
    <property type="term" value="F:MAP kinase kinase activity"/>
    <property type="evidence" value="ECO:0007669"/>
    <property type="project" value="UniProtKB-EC"/>
</dbReference>
<feature type="region of interest" description="Disordered" evidence="10">
    <location>
        <begin position="1041"/>
        <end position="1064"/>
    </location>
</feature>
<dbReference type="InterPro" id="IPR008271">
    <property type="entry name" value="Ser/Thr_kinase_AS"/>
</dbReference>
<evidence type="ECO:0000256" key="3">
    <source>
        <dbReference type="ARBA" id="ARBA00022777"/>
    </source>
</evidence>
<sequence>MPTERAEDLARKLSDLVAEARLETSFLDSSTQHIYHNGAGGQSVPTRRVENWNLDAKRPILGSGSFGTVRLERCQQSSSRMRAVKEIKKHDQQQRVMDYLRELEAIVQFSRPQYSHCFVQSHGWFENDSSIFIAMEYHQWGDLSRHLYSPLPEDEVRQIISQVVEGIVYMHEKGFIHRDLKPSNIMVISNGPYWSVKIADFGISKQRFLQEFLNTVGVGTIGYAAPEQIGLSSNDAAMNEDNSKPSFPADMWSIGILSMKLFTGQVPFKDLTTLSQYLSSSQEARALKLESPLKQKGVSKTSQKFIVDLLQVEPDKRMGAYQASLHEWLAKAGEVSNDVPNDGSNDLSLLGADLQNDWLRASQTFATDTDAPSASWGPTTQNSSFLSPLTAQVPLVKEPASGTTISTSKERATTTDIRRTNSTLGSDLRKNRSGVSTRSLNENQPTDSSSDLLFLLRQPTKLSHQDQITLIRDSIEFSVMTPSLIGVISKFCSESKDLKLEMMASSLEVIQDLVRRGEDDQAVPLVRLMLDNMDSLSDPSHLKVVRLTAAVVIVNSPGFSTEAQKYTSRDAELKATVAVELSKKIDWLLKKQMFEDAIKILEQEKLDPLVPVAATEEGQKNHIDLSPRLRLAKAYMGQRRFKDAIRTLEHAITHPNADQKQVPFVHKSLAEAYSKISFWTSAKSHALESVTMLQTTLGDDDRHTLAAIKLVYDICKATKDKEESHWAGLWMKLAGNHVMRIQEETTPPENSSITARGFFECQQAMIELAAADPEKAAMLGVRYLEDNYVTEEAICFDCIKNHLIKGACLFSAAATKSVCKAHNSEYRNFSVVHFLAISRPRVEENGEGCLQEMRALLNFAYHDPAVVNALAEYKPAGLQSSSDPISASPLWLAAFKGKSQIVEHILALDSSDASAGARSLCSLPWLMRKGYVSVEVVDSTIVKAVRALSAMTISSLLRDPFFQQHCSWAWCFSGHDLLELVLQKCGKDPGDLLVRACKPDSKRSRETRMKPIAIALADIDISSGSVPIDRAAALVTISSYQGDGSSQDSLDGQSSRGTFKHRIIPSQEPRSALDHLAIRLSEALTCISPPRWIPEDLALEEKRIHELRREIRVSTRMAHWILDRRGSVDKSSQHFWSEVEIRFNYLETGSFRRNLAIGMSADDRRARRTLDLETSHMLMKCLQPVLDKII</sequence>
<evidence type="ECO:0000259" key="11">
    <source>
        <dbReference type="PROSITE" id="PS50011"/>
    </source>
</evidence>
<dbReference type="PROSITE" id="PS00108">
    <property type="entry name" value="PROTEIN_KINASE_ST"/>
    <property type="match status" value="1"/>
</dbReference>
<evidence type="ECO:0000256" key="4">
    <source>
        <dbReference type="ARBA" id="ARBA00022840"/>
    </source>
</evidence>
<evidence type="ECO:0000313" key="13">
    <source>
        <dbReference type="Proteomes" id="UP000754883"/>
    </source>
</evidence>
<comment type="caution">
    <text evidence="12">The sequence shown here is derived from an EMBL/GenBank/DDBJ whole genome shotgun (WGS) entry which is preliminary data.</text>
</comment>
<dbReference type="PANTHER" id="PTHR48013">
    <property type="entry name" value="DUAL SPECIFICITY MITOGEN-ACTIVATED PROTEIN KINASE KINASE 5-RELATED"/>
    <property type="match status" value="1"/>
</dbReference>
<comment type="catalytic activity">
    <reaction evidence="9">
        <text>L-tyrosyl-[protein] + ATP = O-phospho-L-tyrosyl-[protein] + ADP + H(+)</text>
        <dbReference type="Rhea" id="RHEA:10596"/>
        <dbReference type="Rhea" id="RHEA-COMP:10136"/>
        <dbReference type="Rhea" id="RHEA-COMP:20101"/>
        <dbReference type="ChEBI" id="CHEBI:15378"/>
        <dbReference type="ChEBI" id="CHEBI:30616"/>
        <dbReference type="ChEBI" id="CHEBI:46858"/>
        <dbReference type="ChEBI" id="CHEBI:61978"/>
        <dbReference type="ChEBI" id="CHEBI:456216"/>
        <dbReference type="EC" id="2.7.12.2"/>
    </reaction>
</comment>
<evidence type="ECO:0000256" key="9">
    <source>
        <dbReference type="ARBA" id="ARBA00051693"/>
    </source>
</evidence>
<organism evidence="12 13">
    <name type="scientific">Clonostachys byssicola</name>
    <dbReference type="NCBI Taxonomy" id="160290"/>
    <lineage>
        <taxon>Eukaryota</taxon>
        <taxon>Fungi</taxon>
        <taxon>Dikarya</taxon>
        <taxon>Ascomycota</taxon>
        <taxon>Pezizomycotina</taxon>
        <taxon>Sordariomycetes</taxon>
        <taxon>Hypocreomycetidae</taxon>
        <taxon>Hypocreales</taxon>
        <taxon>Bionectriaceae</taxon>
        <taxon>Clonostachys</taxon>
    </lineage>
</organism>
<keyword evidence="13" id="KW-1185">Reference proteome</keyword>
<evidence type="ECO:0000256" key="5">
    <source>
        <dbReference type="ARBA" id="ARBA00038035"/>
    </source>
</evidence>